<name>A0A1I5UXK5_9GAMM</name>
<evidence type="ECO:0000313" key="3">
    <source>
        <dbReference type="Proteomes" id="UP000243084"/>
    </source>
</evidence>
<keyword evidence="1" id="KW-0472">Membrane</keyword>
<dbReference type="EMBL" id="FOXM01000009">
    <property type="protein sequence ID" value="SFP99950.1"/>
    <property type="molecule type" value="Genomic_DNA"/>
</dbReference>
<accession>A0A1I5UXK5</accession>
<sequence>MNKTSIGRFFSLRTQAGFNLVELMVASAIGMLIMVAILTLYLNVSRTNDEMARTNVLVENGRFVIQVLQKDLAHAGFWDGFVPEFDDLTSAADTVTLDEAALGIAVDTGAYPAIPERPTGVPDPCRPYAEWGKTPSSPNDSSAKLVHRSNLLSIPVQVYDAAPASCSLTNQQANTDLLVVRHADTCVDNGEANSNCPEVDGELYFQNSWCVQDSFGGVQGAEPDAINLSALASGVNDIYNGMNVYVMNGVGAGQMRSIVDYEGPTRRAVVSPWETQPALGATYYVPSYVLDTAGLNLKSGSACNEVAPKRRFISNIYYIRDYAVSSGDGIPTLMRSSFGVPSGGGDPQQLPAQPLIEGVEGFRVEVGIDDISKTGTGADVDYSEAVTWTDSDNKTTATNRGDGAPDRFVRCPTEDRAVDNTAPSTEPAATVCTADDLEDAVAVKLYVLVRSREPSRGHVDTKTYTLGSTTLGPFNDGFKRHVFSSTVRLNNVSGRRETP</sequence>
<dbReference type="GO" id="GO:0043683">
    <property type="term" value="P:type IV pilus assembly"/>
    <property type="evidence" value="ECO:0007669"/>
    <property type="project" value="InterPro"/>
</dbReference>
<dbReference type="RefSeq" id="WP_217648264.1">
    <property type="nucleotide sequence ID" value="NZ_FOXM01000009.1"/>
</dbReference>
<dbReference type="Pfam" id="PF16074">
    <property type="entry name" value="PilW"/>
    <property type="match status" value="1"/>
</dbReference>
<feature type="transmembrane region" description="Helical" evidence="1">
    <location>
        <begin position="20"/>
        <end position="42"/>
    </location>
</feature>
<evidence type="ECO:0000313" key="2">
    <source>
        <dbReference type="EMBL" id="SFP99950.1"/>
    </source>
</evidence>
<organism evidence="2 3">
    <name type="scientific">Geopseudomonas sagittaria</name>
    <dbReference type="NCBI Taxonomy" id="1135990"/>
    <lineage>
        <taxon>Bacteria</taxon>
        <taxon>Pseudomonadati</taxon>
        <taxon>Pseudomonadota</taxon>
        <taxon>Gammaproteobacteria</taxon>
        <taxon>Pseudomonadales</taxon>
        <taxon>Pseudomonadaceae</taxon>
        <taxon>Geopseudomonas</taxon>
    </lineage>
</organism>
<dbReference type="Proteomes" id="UP000243084">
    <property type="component" value="Unassembled WGS sequence"/>
</dbReference>
<dbReference type="InterPro" id="IPR032092">
    <property type="entry name" value="PilW"/>
</dbReference>
<gene>
    <name evidence="2" type="ORF">SAMN05216229_109111</name>
</gene>
<protein>
    <submittedName>
        <fullName evidence="2">Type IV Pilus-assembly protein W</fullName>
    </submittedName>
</protein>
<dbReference type="AlphaFoldDB" id="A0A1I5UXK5"/>
<evidence type="ECO:0000256" key="1">
    <source>
        <dbReference type="SAM" id="Phobius"/>
    </source>
</evidence>
<proteinExistence type="predicted"/>
<reference evidence="3" key="1">
    <citation type="submission" date="2016-10" db="EMBL/GenBank/DDBJ databases">
        <authorList>
            <person name="Varghese N."/>
            <person name="Submissions S."/>
        </authorList>
    </citation>
    <scope>NUCLEOTIDE SEQUENCE [LARGE SCALE GENOMIC DNA]</scope>
    <source>
        <strain evidence="3">JCM 18195</strain>
    </source>
</reference>
<keyword evidence="1" id="KW-1133">Transmembrane helix</keyword>
<keyword evidence="1" id="KW-0812">Transmembrane</keyword>
<keyword evidence="3" id="KW-1185">Reference proteome</keyword>